<evidence type="ECO:0000256" key="1">
    <source>
        <dbReference type="SAM" id="Phobius"/>
    </source>
</evidence>
<sequence length="124" mass="13853">MKPNPYEPQHHAIPDASAETLATRFWTRRPAFLSFVFITTVSAYYGGLTENALSTPYLQPHLGFGFFWGFLDGGLILAAIVTGAVALCTAFVKRFALHHYGFVIAISFLVFSLSWYFFVAFFGI</sequence>
<feature type="transmembrane region" description="Helical" evidence="1">
    <location>
        <begin position="67"/>
        <end position="92"/>
    </location>
</feature>
<feature type="transmembrane region" description="Helical" evidence="1">
    <location>
        <begin position="31"/>
        <end position="47"/>
    </location>
</feature>
<dbReference type="KEGG" id="snep:Enr13x_71910"/>
<dbReference type="EMBL" id="CP037423">
    <property type="protein sequence ID" value="QDV47282.1"/>
    <property type="molecule type" value="Genomic_DNA"/>
</dbReference>
<reference evidence="2 3" key="1">
    <citation type="submission" date="2019-03" db="EMBL/GenBank/DDBJ databases">
        <title>Deep-cultivation of Planctomycetes and their phenomic and genomic characterization uncovers novel biology.</title>
        <authorList>
            <person name="Wiegand S."/>
            <person name="Jogler M."/>
            <person name="Boedeker C."/>
            <person name="Pinto D."/>
            <person name="Vollmers J."/>
            <person name="Rivas-Marin E."/>
            <person name="Kohn T."/>
            <person name="Peeters S.H."/>
            <person name="Heuer A."/>
            <person name="Rast P."/>
            <person name="Oberbeckmann S."/>
            <person name="Bunk B."/>
            <person name="Jeske O."/>
            <person name="Meyerdierks A."/>
            <person name="Storesund J.E."/>
            <person name="Kallscheuer N."/>
            <person name="Luecker S."/>
            <person name="Lage O.M."/>
            <person name="Pohl T."/>
            <person name="Merkel B.J."/>
            <person name="Hornburger P."/>
            <person name="Mueller R.-W."/>
            <person name="Bruemmer F."/>
            <person name="Labrenz M."/>
            <person name="Spormann A.M."/>
            <person name="Op den Camp H."/>
            <person name="Overmann J."/>
            <person name="Amann R."/>
            <person name="Jetten M.S.M."/>
            <person name="Mascher T."/>
            <person name="Medema M.H."/>
            <person name="Devos D.P."/>
            <person name="Kaster A.-K."/>
            <person name="Ovreas L."/>
            <person name="Rohde M."/>
            <person name="Galperin M.Y."/>
            <person name="Jogler C."/>
        </authorList>
    </citation>
    <scope>NUCLEOTIDE SEQUENCE [LARGE SCALE GENOMIC DNA]</scope>
    <source>
        <strain evidence="2 3">Enr13</strain>
    </source>
</reference>
<accession>A0A518I2E2</accession>
<keyword evidence="1" id="KW-0472">Membrane</keyword>
<evidence type="ECO:0000313" key="2">
    <source>
        <dbReference type="EMBL" id="QDV47282.1"/>
    </source>
</evidence>
<gene>
    <name evidence="2" type="ORF">Enr13x_71910</name>
</gene>
<evidence type="ECO:0000313" key="3">
    <source>
        <dbReference type="Proteomes" id="UP000319004"/>
    </source>
</evidence>
<dbReference type="AlphaFoldDB" id="A0A518I2E2"/>
<keyword evidence="1" id="KW-1133">Transmembrane helix</keyword>
<dbReference type="Proteomes" id="UP000319004">
    <property type="component" value="Chromosome"/>
</dbReference>
<dbReference type="RefSeq" id="WP_145391380.1">
    <property type="nucleotide sequence ID" value="NZ_CP037423.1"/>
</dbReference>
<protein>
    <submittedName>
        <fullName evidence="2">Uncharacterized protein</fullName>
    </submittedName>
</protein>
<keyword evidence="3" id="KW-1185">Reference proteome</keyword>
<organism evidence="2 3">
    <name type="scientific">Stieleria neptunia</name>
    <dbReference type="NCBI Taxonomy" id="2527979"/>
    <lineage>
        <taxon>Bacteria</taxon>
        <taxon>Pseudomonadati</taxon>
        <taxon>Planctomycetota</taxon>
        <taxon>Planctomycetia</taxon>
        <taxon>Pirellulales</taxon>
        <taxon>Pirellulaceae</taxon>
        <taxon>Stieleria</taxon>
    </lineage>
</organism>
<name>A0A518I2E2_9BACT</name>
<proteinExistence type="predicted"/>
<feature type="transmembrane region" description="Helical" evidence="1">
    <location>
        <begin position="99"/>
        <end position="122"/>
    </location>
</feature>
<keyword evidence="1" id="KW-0812">Transmembrane</keyword>